<dbReference type="InterPro" id="IPR027417">
    <property type="entry name" value="P-loop_NTPase"/>
</dbReference>
<dbReference type="PANTHER" id="PTHR24221">
    <property type="entry name" value="ATP-BINDING CASSETTE SUB-FAMILY B"/>
    <property type="match status" value="1"/>
</dbReference>
<evidence type="ECO:0000313" key="5">
    <source>
        <dbReference type="Proteomes" id="UP001302059"/>
    </source>
</evidence>
<protein>
    <submittedName>
        <fullName evidence="4">ABC transporter ATP-binding protein</fullName>
    </submittedName>
</protein>
<dbReference type="Gene3D" id="3.40.50.300">
    <property type="entry name" value="P-loop containing nucleotide triphosphate hydrolases"/>
    <property type="match status" value="1"/>
</dbReference>
<dbReference type="EMBL" id="JASNGB010000090">
    <property type="protein sequence ID" value="MDL2344550.1"/>
    <property type="molecule type" value="Genomic_DNA"/>
</dbReference>
<name>A0ABT7JHL4_9DEIO</name>
<dbReference type="PROSITE" id="PS50893">
    <property type="entry name" value="ABC_TRANSPORTER_2"/>
    <property type="match status" value="1"/>
</dbReference>
<dbReference type="SUPFAM" id="SSF52540">
    <property type="entry name" value="P-loop containing nucleoside triphosphate hydrolases"/>
    <property type="match status" value="1"/>
</dbReference>
<gene>
    <name evidence="4" type="ORF">QOL99_10320</name>
</gene>
<dbReference type="PROSITE" id="PS00211">
    <property type="entry name" value="ABC_TRANSPORTER_1"/>
    <property type="match status" value="1"/>
</dbReference>
<keyword evidence="5" id="KW-1185">Reference proteome</keyword>
<feature type="domain" description="ABC transporter" evidence="3">
    <location>
        <begin position="70"/>
        <end position="311"/>
    </location>
</feature>
<organism evidence="4 5">
    <name type="scientific">Deinococcus rhizophilus</name>
    <dbReference type="NCBI Taxonomy" id="3049544"/>
    <lineage>
        <taxon>Bacteria</taxon>
        <taxon>Thermotogati</taxon>
        <taxon>Deinococcota</taxon>
        <taxon>Deinococci</taxon>
        <taxon>Deinococcales</taxon>
        <taxon>Deinococcaceae</taxon>
        <taxon>Deinococcus</taxon>
    </lineage>
</organism>
<dbReference type="SMART" id="SM00382">
    <property type="entry name" value="AAA"/>
    <property type="match status" value="1"/>
</dbReference>
<evidence type="ECO:0000256" key="1">
    <source>
        <dbReference type="ARBA" id="ARBA00022741"/>
    </source>
</evidence>
<dbReference type="InterPro" id="IPR039421">
    <property type="entry name" value="Type_1_exporter"/>
</dbReference>
<keyword evidence="1" id="KW-0547">Nucleotide-binding</keyword>
<dbReference type="InterPro" id="IPR003593">
    <property type="entry name" value="AAA+_ATPase"/>
</dbReference>
<dbReference type="Proteomes" id="UP001302059">
    <property type="component" value="Unassembled WGS sequence"/>
</dbReference>
<dbReference type="InterPro" id="IPR017871">
    <property type="entry name" value="ABC_transporter-like_CS"/>
</dbReference>
<evidence type="ECO:0000313" key="4">
    <source>
        <dbReference type="EMBL" id="MDL2344550.1"/>
    </source>
</evidence>
<keyword evidence="2 4" id="KW-0067">ATP-binding</keyword>
<dbReference type="GO" id="GO:0005524">
    <property type="term" value="F:ATP binding"/>
    <property type="evidence" value="ECO:0007669"/>
    <property type="project" value="UniProtKB-KW"/>
</dbReference>
<evidence type="ECO:0000259" key="3">
    <source>
        <dbReference type="PROSITE" id="PS50893"/>
    </source>
</evidence>
<accession>A0ABT7JHL4</accession>
<comment type="caution">
    <text evidence="4">The sequence shown here is derived from an EMBL/GenBank/DDBJ whole genome shotgun (WGS) entry which is preliminary data.</text>
</comment>
<dbReference type="Pfam" id="PF00005">
    <property type="entry name" value="ABC_tran"/>
    <property type="match status" value="1"/>
</dbReference>
<reference evidence="4 5" key="1">
    <citation type="submission" date="2023-05" db="EMBL/GenBank/DDBJ databases">
        <authorList>
            <person name="Gao F."/>
        </authorList>
    </citation>
    <scope>NUCLEOTIDE SEQUENCE [LARGE SCALE GENOMIC DNA]</scope>
    <source>
        <strain evidence="4 5">MIMF12</strain>
    </source>
</reference>
<dbReference type="RefSeq" id="WP_285523618.1">
    <property type="nucleotide sequence ID" value="NZ_JASNGB010000090.1"/>
</dbReference>
<proteinExistence type="predicted"/>
<sequence length="331" mass="36184">MPGGGLLPRRVMVAALAGVRLGLSRGLAHLGEVYEHSLFFQNLTAFLGQRPSVVAPSSPRPLLAPGPHTLALENVSFTYPGAQKPVFEDLNLTLRAGETTALVGVNGAGKTTLVKLLTRLYDPQGGRVTLDGVDVREFDPAAYRGQLGVVLQDFTRYQLSARENVALGRIGEADEETRLQGAARQASALELIEGLPEGWNTLLGRQFHVRGQDLSGGQWQRVALARALYRDAPILLRDEPTAALDAETEAELFGRYRDLTRGRTTLLITHRFNTVRMADRIVVLEHGQVIEDGTHAELLRRGGRYAEMYALQAEGYRSAEEQAPQMPEALG</sequence>
<dbReference type="InterPro" id="IPR003439">
    <property type="entry name" value="ABC_transporter-like_ATP-bd"/>
</dbReference>
<dbReference type="PANTHER" id="PTHR24221:SF646">
    <property type="entry name" value="HAEMOLYSIN SECRETION ATP-BINDING PROTEIN"/>
    <property type="match status" value="1"/>
</dbReference>
<evidence type="ECO:0000256" key="2">
    <source>
        <dbReference type="ARBA" id="ARBA00022840"/>
    </source>
</evidence>